<accession>A0ABZ2D6E2</accession>
<keyword evidence="1" id="KW-0812">Transmembrane</keyword>
<reference evidence="2 3" key="1">
    <citation type="submission" date="2024-02" db="EMBL/GenBank/DDBJ databases">
        <title>The whole genome sequence of five bacterial samples isolated from Abu Dhabi Sabkha-shore region.</title>
        <authorList>
            <person name="Sudalaimuthuasari N."/>
            <person name="Sarfraz B."/>
            <person name="Tuyisabe J.D."/>
            <person name="Mugisha Ntwali L.D.M."/>
            <person name="Ali A.I.A.A."/>
            <person name="Almansoori S.Z.A."/>
            <person name="Alajami H.S.A."/>
            <person name="Almeqbaali A.A.S."/>
            <person name="Kundu B."/>
            <person name="Saeed E.E."/>
            <person name="Sukumarinath V."/>
            <person name="Mishra A.K."/>
            <person name="Hazzouri K.M."/>
            <person name="Almaskari R."/>
            <person name="Sharma A.K."/>
            <person name="Amiri K.M.A."/>
        </authorList>
    </citation>
    <scope>NUCLEOTIDE SEQUENCE [LARGE SCALE GENOMIC DNA]</scope>
    <source>
        <strain evidence="3">kcgeb_sd</strain>
    </source>
</reference>
<feature type="transmembrane region" description="Helical" evidence="1">
    <location>
        <begin position="29"/>
        <end position="46"/>
    </location>
</feature>
<organism evidence="2 3">
    <name type="scientific">Pelagerythrobacter marensis</name>
    <dbReference type="NCBI Taxonomy" id="543877"/>
    <lineage>
        <taxon>Bacteria</taxon>
        <taxon>Pseudomonadati</taxon>
        <taxon>Pseudomonadota</taxon>
        <taxon>Alphaproteobacteria</taxon>
        <taxon>Sphingomonadales</taxon>
        <taxon>Erythrobacteraceae</taxon>
        <taxon>Pelagerythrobacter</taxon>
    </lineage>
</organism>
<evidence type="ECO:0000313" key="3">
    <source>
        <dbReference type="Proteomes" id="UP001335183"/>
    </source>
</evidence>
<evidence type="ECO:0000313" key="2">
    <source>
        <dbReference type="EMBL" id="WWA47372.1"/>
    </source>
</evidence>
<protein>
    <submittedName>
        <fullName evidence="2">PEP-CTERM sorting domain-containing protein</fullName>
    </submittedName>
</protein>
<dbReference type="Proteomes" id="UP001335183">
    <property type="component" value="Chromosome"/>
</dbReference>
<name>A0ABZ2D6E2_9SPHN</name>
<proteinExistence type="predicted"/>
<sequence>MRVWTILSFGLASPAMVAGATPLPEPSNLALFGLGLAGLVIGRRIGARARRKRPD</sequence>
<keyword evidence="1" id="KW-0472">Membrane</keyword>
<dbReference type="NCBIfam" id="TIGR02595">
    <property type="entry name" value="PEP_CTERM"/>
    <property type="match status" value="1"/>
</dbReference>
<dbReference type="EMBL" id="CP144918">
    <property type="protein sequence ID" value="WWA47372.1"/>
    <property type="molecule type" value="Genomic_DNA"/>
</dbReference>
<gene>
    <name evidence="2" type="ORF">V5F89_00210</name>
</gene>
<dbReference type="InterPro" id="IPR013424">
    <property type="entry name" value="Ice-binding_C"/>
</dbReference>
<keyword evidence="1" id="KW-1133">Transmembrane helix</keyword>
<evidence type="ECO:0000256" key="1">
    <source>
        <dbReference type="SAM" id="Phobius"/>
    </source>
</evidence>
<dbReference type="RefSeq" id="WP_338446262.1">
    <property type="nucleotide sequence ID" value="NZ_CP144918.1"/>
</dbReference>
<keyword evidence="3" id="KW-1185">Reference proteome</keyword>